<sequence length="608" mass="70762">MNEFQQKLEFFNEFMEAVERRGAAIGSRQTPFLEAILPFISEEDEPTVFYFGNSNAKVQLNGYLYSEASNSLNLYVVDYDIEYDENSLPQITKTAVQEVATRAKRFFTNAKSFHTYAERTLEVANLAKHILDIQNELEEVNIYVVTNRFYTSNKPVDLAISGIPNVNVYVWDMDRIYKLTEAEQGIRDFEIDFSKYETYFEMMKVPKLSTDTINLGIDCYIGYVPAHILAQLYDEFGPKLVERNVRSFLQARGGTNKGIRDTLKNPKQRDLFVAYNNGISTVAKSGDIEQVNDSNLYRIKSLKSWQIVNGGQTTASIHQAFKNDVPLDEVFIQAKLTIIHIDTDTKNVEDSYLLEDEMISKISEYANTQNKINKSDLLANTRFLSDIEKYSRNIWIPSQDGRKEESKWYFERARGQYMVDIGRRKKGKEQNEFKKIYPKELVLGKVDIAKYFMSWHGYPHVSSKGGEEAFTKFMALNSEYWKHDLSESDKIKSIDESFYTHLISYCIVNNYVKSIVENMNLKGYKANVIYYTVAMVNHLYKNQIDIEYIWKRQKLSTEWERCVQTIAKATLDHLRISAGERNVTQWAKNEECWTIFKEQYSNSLKNLM</sequence>
<evidence type="ECO:0000313" key="3">
    <source>
        <dbReference type="EMBL" id="NUU53254.1"/>
    </source>
</evidence>
<feature type="domain" description="Abortive infection phage resistance protein N-terminal" evidence="2">
    <location>
        <begin position="42"/>
        <end position="178"/>
    </location>
</feature>
<feature type="domain" description="Abortive phage infection protein C-terminal" evidence="1">
    <location>
        <begin position="242"/>
        <end position="574"/>
    </location>
</feature>
<dbReference type="Pfam" id="PF10592">
    <property type="entry name" value="AIPR"/>
    <property type="match status" value="1"/>
</dbReference>
<name>A0ABX2MFA3_9BACL</name>
<dbReference type="RefSeq" id="WP_175380959.1">
    <property type="nucleotide sequence ID" value="NZ_JABMCC010000096.1"/>
</dbReference>
<dbReference type="InterPro" id="IPR018891">
    <property type="entry name" value="AIPR_C"/>
</dbReference>
<organism evidence="3 4">
    <name type="scientific">Paenibacillus taichungensis</name>
    <dbReference type="NCBI Taxonomy" id="484184"/>
    <lineage>
        <taxon>Bacteria</taxon>
        <taxon>Bacillati</taxon>
        <taxon>Bacillota</taxon>
        <taxon>Bacilli</taxon>
        <taxon>Bacillales</taxon>
        <taxon>Paenibacillaceae</taxon>
        <taxon>Paenibacillus</taxon>
    </lineage>
</organism>
<accession>A0ABX2MFA3</accession>
<dbReference type="Pfam" id="PF22879">
    <property type="entry name" value="AIPR_N"/>
    <property type="match status" value="1"/>
</dbReference>
<dbReference type="InterPro" id="IPR055101">
    <property type="entry name" value="AIPR_N"/>
</dbReference>
<protein>
    <submittedName>
        <fullName evidence="3">AIPR family protein</fullName>
    </submittedName>
</protein>
<dbReference type="EMBL" id="JABMCC010000096">
    <property type="protein sequence ID" value="NUU53254.1"/>
    <property type="molecule type" value="Genomic_DNA"/>
</dbReference>
<evidence type="ECO:0000259" key="1">
    <source>
        <dbReference type="Pfam" id="PF10592"/>
    </source>
</evidence>
<dbReference type="GeneID" id="97129852"/>
<keyword evidence="4" id="KW-1185">Reference proteome</keyword>
<reference evidence="3 4" key="1">
    <citation type="submission" date="2020-05" db="EMBL/GenBank/DDBJ databases">
        <title>Genome Sequencing of Type Strains.</title>
        <authorList>
            <person name="Lemaire J.F."/>
            <person name="Inderbitzin P."/>
            <person name="Gregorio O.A."/>
            <person name="Collins S.B."/>
            <person name="Wespe N."/>
            <person name="Knight-Connoni V."/>
        </authorList>
    </citation>
    <scope>NUCLEOTIDE SEQUENCE [LARGE SCALE GENOMIC DNA]</scope>
    <source>
        <strain evidence="3 4">DSM 19942</strain>
    </source>
</reference>
<dbReference type="Proteomes" id="UP000577724">
    <property type="component" value="Unassembled WGS sequence"/>
</dbReference>
<gene>
    <name evidence="3" type="ORF">HP548_04005</name>
</gene>
<evidence type="ECO:0000313" key="4">
    <source>
        <dbReference type="Proteomes" id="UP000577724"/>
    </source>
</evidence>
<proteinExistence type="predicted"/>
<evidence type="ECO:0000259" key="2">
    <source>
        <dbReference type="Pfam" id="PF22879"/>
    </source>
</evidence>
<comment type="caution">
    <text evidence="3">The sequence shown here is derived from an EMBL/GenBank/DDBJ whole genome shotgun (WGS) entry which is preliminary data.</text>
</comment>